<dbReference type="EMBL" id="LSRX01000697">
    <property type="protein sequence ID" value="OLP90723.1"/>
    <property type="molecule type" value="Genomic_DNA"/>
</dbReference>
<name>A0A1Q9D695_SYMMI</name>
<dbReference type="SUPFAM" id="SSF52540">
    <property type="entry name" value="P-loop containing nucleoside triphosphate hydrolases"/>
    <property type="match status" value="1"/>
</dbReference>
<feature type="transmembrane region" description="Helical" evidence="8">
    <location>
        <begin position="110"/>
        <end position="133"/>
    </location>
</feature>
<proteinExistence type="inferred from homology"/>
<dbReference type="Proteomes" id="UP000186817">
    <property type="component" value="Unassembled WGS sequence"/>
</dbReference>
<dbReference type="SUPFAM" id="SSF90123">
    <property type="entry name" value="ABC transporter transmembrane region"/>
    <property type="match status" value="1"/>
</dbReference>
<dbReference type="Pfam" id="PF06472">
    <property type="entry name" value="ABC_membrane_2"/>
    <property type="match status" value="1"/>
</dbReference>
<dbReference type="GO" id="GO:0005524">
    <property type="term" value="F:ATP binding"/>
    <property type="evidence" value="ECO:0007669"/>
    <property type="project" value="UniProtKB-KW"/>
</dbReference>
<evidence type="ECO:0000256" key="6">
    <source>
        <dbReference type="ARBA" id="ARBA00022989"/>
    </source>
</evidence>
<evidence type="ECO:0000256" key="8">
    <source>
        <dbReference type="SAM" id="Phobius"/>
    </source>
</evidence>
<feature type="transmembrane region" description="Helical" evidence="8">
    <location>
        <begin position="51"/>
        <end position="71"/>
    </location>
</feature>
<dbReference type="PROSITE" id="PS50893">
    <property type="entry name" value="ABC_TRANSPORTER_2"/>
    <property type="match status" value="1"/>
</dbReference>
<evidence type="ECO:0000256" key="4">
    <source>
        <dbReference type="ARBA" id="ARBA00022741"/>
    </source>
</evidence>
<dbReference type="CDD" id="cd03223">
    <property type="entry name" value="ABCD_peroxisomal_ALDP"/>
    <property type="match status" value="1"/>
</dbReference>
<dbReference type="PANTHER" id="PTHR11384:SF59">
    <property type="entry name" value="LYSOSOMAL COBALAMIN TRANSPORTER ABCD4"/>
    <property type="match status" value="1"/>
</dbReference>
<dbReference type="Gene3D" id="1.20.1560.10">
    <property type="entry name" value="ABC transporter type 1, transmembrane domain"/>
    <property type="match status" value="1"/>
</dbReference>
<dbReference type="SMART" id="SM00382">
    <property type="entry name" value="AAA"/>
    <property type="match status" value="1"/>
</dbReference>
<evidence type="ECO:0000256" key="3">
    <source>
        <dbReference type="ARBA" id="ARBA00022692"/>
    </source>
</evidence>
<evidence type="ECO:0000256" key="5">
    <source>
        <dbReference type="ARBA" id="ARBA00022840"/>
    </source>
</evidence>
<evidence type="ECO:0000313" key="11">
    <source>
        <dbReference type="EMBL" id="OLP90723.1"/>
    </source>
</evidence>
<dbReference type="InterPro" id="IPR003439">
    <property type="entry name" value="ABC_transporter-like_ATP-bd"/>
</dbReference>
<dbReference type="GO" id="GO:0016020">
    <property type="term" value="C:membrane"/>
    <property type="evidence" value="ECO:0007669"/>
    <property type="project" value="InterPro"/>
</dbReference>
<keyword evidence="7 8" id="KW-0472">Membrane</keyword>
<dbReference type="PROSITE" id="PS50929">
    <property type="entry name" value="ABC_TM1F"/>
    <property type="match status" value="1"/>
</dbReference>
<evidence type="ECO:0000256" key="2">
    <source>
        <dbReference type="ARBA" id="ARBA00022448"/>
    </source>
</evidence>
<keyword evidence="3 8" id="KW-0812">Transmembrane</keyword>
<comment type="caution">
    <text evidence="11">The sequence shown here is derived from an EMBL/GenBank/DDBJ whole genome shotgun (WGS) entry which is preliminary data.</text>
</comment>
<evidence type="ECO:0000256" key="1">
    <source>
        <dbReference type="ARBA" id="ARBA00008575"/>
    </source>
</evidence>
<feature type="domain" description="ABC transporter" evidence="9">
    <location>
        <begin position="437"/>
        <end position="653"/>
    </location>
</feature>
<dbReference type="InterPro" id="IPR027417">
    <property type="entry name" value="P-loop_NTPase"/>
</dbReference>
<comment type="similarity">
    <text evidence="1">Belongs to the ABC transporter superfamily. ABCD family. Peroxisomal fatty acyl CoA transporter (TC 3.A.1.203) subfamily.</text>
</comment>
<feature type="domain" description="ABC transmembrane type-1" evidence="10">
    <location>
        <begin position="114"/>
        <end position="398"/>
    </location>
</feature>
<keyword evidence="2" id="KW-0813">Transport</keyword>
<dbReference type="InterPro" id="IPR003593">
    <property type="entry name" value="AAA+_ATPase"/>
</dbReference>
<dbReference type="InterPro" id="IPR036640">
    <property type="entry name" value="ABC1_TM_sf"/>
</dbReference>
<keyword evidence="5 11" id="KW-0067">ATP-binding</keyword>
<accession>A0A1Q9D695</accession>
<evidence type="ECO:0000259" key="9">
    <source>
        <dbReference type="PROSITE" id="PS50893"/>
    </source>
</evidence>
<keyword evidence="6 8" id="KW-1133">Transmembrane helix</keyword>
<feature type="transmembrane region" description="Helical" evidence="8">
    <location>
        <begin position="250"/>
        <end position="273"/>
    </location>
</feature>
<evidence type="ECO:0000313" key="12">
    <source>
        <dbReference type="Proteomes" id="UP000186817"/>
    </source>
</evidence>
<protein>
    <submittedName>
        <fullName evidence="11">Putative ABC transporter ATP-binding protein</fullName>
    </submittedName>
</protein>
<dbReference type="OrthoDB" id="422637at2759"/>
<dbReference type="InterPro" id="IPR050835">
    <property type="entry name" value="ABC_transporter_sub-D"/>
</dbReference>
<sequence>MLPIPCLTRFDGAMALAGSSAPADSLKTSSRNLRRWNIQAVSQSLVSCPTWGLVAAAALLAMGLPVLVGCMKRRKVPSSPRRSSEPGGLSAALRIASSLTFGRARSQRSFVFMFLLLMSLALANAAAVAQSFAQRDYMTALSQRNGDLFFSKLGLAMVLLAATMPLRSLAEFAAGGLTIVWRNALTDGLLREYFHPKVVYWLRRKADVPDPDMRIAVEAGHFADMLVLMLRDVFENVLKLSGFMGVVYSISPVLCLVMAAYAGVGALATVKFFGAPLVRLDRTIKSEEAAFRKSIARCLDRAEPLCLCRGEPSESTEAHGRYSSLRQQQWARAFWRTSLGTFRECFSWAAYLLPVAIVAPLWLQDQVPFGTVPQAVMAFQVSLGALTVVVRKFRSVSALIAEGSRLEGLSQALSKALHCAEHPLPLPQPQKSRAETIGMDGVSLTLPDGSLLYDQLSFNLKPGERLVVFGPSGAGKTTLVRALAGLWDGGVGSILHASPVVFLPQDPYMPEGTLRRVLTFPSAPNTFLDEDILAAARCSCLDDVISRYGEDLEACADWEAVLSRGERQRCAFCRLLLVQPNLAILDEATSALDEPTEEALYQQLLNLRGSSTSCEAMSVVSITHRPSLQRFHTHVLRLQVDESGQPTWTFQENKTDLP</sequence>
<dbReference type="PANTHER" id="PTHR11384">
    <property type="entry name" value="ATP-BINDING CASSETTE, SUB-FAMILY D MEMBER"/>
    <property type="match status" value="1"/>
</dbReference>
<dbReference type="GO" id="GO:0140359">
    <property type="term" value="F:ABC-type transporter activity"/>
    <property type="evidence" value="ECO:0007669"/>
    <property type="project" value="InterPro"/>
</dbReference>
<dbReference type="AlphaFoldDB" id="A0A1Q9D695"/>
<organism evidence="11 12">
    <name type="scientific">Symbiodinium microadriaticum</name>
    <name type="common">Dinoflagellate</name>
    <name type="synonym">Zooxanthella microadriatica</name>
    <dbReference type="NCBI Taxonomy" id="2951"/>
    <lineage>
        <taxon>Eukaryota</taxon>
        <taxon>Sar</taxon>
        <taxon>Alveolata</taxon>
        <taxon>Dinophyceae</taxon>
        <taxon>Suessiales</taxon>
        <taxon>Symbiodiniaceae</taxon>
        <taxon>Symbiodinium</taxon>
    </lineage>
</organism>
<keyword evidence="12" id="KW-1185">Reference proteome</keyword>
<dbReference type="Pfam" id="PF00005">
    <property type="entry name" value="ABC_tran"/>
    <property type="match status" value="1"/>
</dbReference>
<gene>
    <name evidence="11" type="ORF">AK812_SmicGene27671</name>
</gene>
<keyword evidence="4" id="KW-0547">Nucleotide-binding</keyword>
<evidence type="ECO:0000256" key="7">
    <source>
        <dbReference type="ARBA" id="ARBA00023136"/>
    </source>
</evidence>
<dbReference type="OMA" id="LGTFREC"/>
<evidence type="ECO:0000259" key="10">
    <source>
        <dbReference type="PROSITE" id="PS50929"/>
    </source>
</evidence>
<dbReference type="GO" id="GO:0016887">
    <property type="term" value="F:ATP hydrolysis activity"/>
    <property type="evidence" value="ECO:0007669"/>
    <property type="project" value="InterPro"/>
</dbReference>
<reference evidence="11 12" key="1">
    <citation type="submission" date="2016-02" db="EMBL/GenBank/DDBJ databases">
        <title>Genome analysis of coral dinoflagellate symbionts highlights evolutionary adaptations to a symbiotic lifestyle.</title>
        <authorList>
            <person name="Aranda M."/>
            <person name="Li Y."/>
            <person name="Liew Y.J."/>
            <person name="Baumgarten S."/>
            <person name="Simakov O."/>
            <person name="Wilson M."/>
            <person name="Piel J."/>
            <person name="Ashoor H."/>
            <person name="Bougouffa S."/>
            <person name="Bajic V.B."/>
            <person name="Ryu T."/>
            <person name="Ravasi T."/>
            <person name="Bayer T."/>
            <person name="Micklem G."/>
            <person name="Kim H."/>
            <person name="Bhak J."/>
            <person name="Lajeunesse T.C."/>
            <person name="Voolstra C.R."/>
        </authorList>
    </citation>
    <scope>NUCLEOTIDE SEQUENCE [LARGE SCALE GENOMIC DNA]</scope>
    <source>
        <strain evidence="11 12">CCMP2467</strain>
    </source>
</reference>
<feature type="transmembrane region" description="Helical" evidence="8">
    <location>
        <begin position="153"/>
        <end position="181"/>
    </location>
</feature>
<dbReference type="Gene3D" id="3.40.50.300">
    <property type="entry name" value="P-loop containing nucleotide triphosphate hydrolases"/>
    <property type="match status" value="1"/>
</dbReference>
<dbReference type="InterPro" id="IPR011527">
    <property type="entry name" value="ABC1_TM_dom"/>
</dbReference>